<dbReference type="GO" id="GO:0032259">
    <property type="term" value="P:methylation"/>
    <property type="evidence" value="ECO:0007669"/>
    <property type="project" value="UniProtKB-KW"/>
</dbReference>
<gene>
    <name evidence="1" type="ORF">OM944_11915</name>
</gene>
<dbReference type="Pfam" id="PF13489">
    <property type="entry name" value="Methyltransf_23"/>
    <property type="match status" value="1"/>
</dbReference>
<evidence type="ECO:0000313" key="1">
    <source>
        <dbReference type="EMBL" id="UZD21371.1"/>
    </source>
</evidence>
<name>A0ABY6MGC2_9BACT</name>
<keyword evidence="1" id="KW-0489">Methyltransferase</keyword>
<dbReference type="CDD" id="cd02440">
    <property type="entry name" value="AdoMet_MTases"/>
    <property type="match status" value="1"/>
</dbReference>
<proteinExistence type="predicted"/>
<organism evidence="1 2">
    <name type="scientific">Algoriphagus halophytocola</name>
    <dbReference type="NCBI Taxonomy" id="2991499"/>
    <lineage>
        <taxon>Bacteria</taxon>
        <taxon>Pseudomonadati</taxon>
        <taxon>Bacteroidota</taxon>
        <taxon>Cytophagia</taxon>
        <taxon>Cytophagales</taxon>
        <taxon>Cyclobacteriaceae</taxon>
        <taxon>Algoriphagus</taxon>
    </lineage>
</organism>
<evidence type="ECO:0000313" key="2">
    <source>
        <dbReference type="Proteomes" id="UP001163156"/>
    </source>
</evidence>
<protein>
    <submittedName>
        <fullName evidence="1">Class I SAM-dependent methyltransferase</fullName>
    </submittedName>
</protein>
<dbReference type="SUPFAM" id="SSF53335">
    <property type="entry name" value="S-adenosyl-L-methionine-dependent methyltransferases"/>
    <property type="match status" value="1"/>
</dbReference>
<dbReference type="RefSeq" id="WP_264807844.1">
    <property type="nucleotide sequence ID" value="NZ_CP110226.1"/>
</dbReference>
<dbReference type="Gene3D" id="3.40.50.150">
    <property type="entry name" value="Vaccinia Virus protein VP39"/>
    <property type="match status" value="1"/>
</dbReference>
<keyword evidence="1" id="KW-0808">Transferase</keyword>
<accession>A0ABY6MGC2</accession>
<keyword evidence="2" id="KW-1185">Reference proteome</keyword>
<dbReference type="InterPro" id="IPR029063">
    <property type="entry name" value="SAM-dependent_MTases_sf"/>
</dbReference>
<sequence length="268" mass="31475">MNHFEILVNEVYSGSSVSLNEKEYFDFHKNRFKRFDRFLDNLKPKSGNFKVLEIGSHYLHTSILLADRGFQVDAMDVGEFWELDFVKQRGEKYLLNPIIENDLSRLDRFSEVFDEYDLVVFTEILEHITFNPIHFWKRIYQILKPGGLIYISTPNAFAMPSLVRSFKNTVLLKSIGITVDDIMSKVTYGHHWKEYSANEIKRYFSLLSPDFSIAVKPYHYKVYDLKPPFLLFKVLSKIGNLTNAFADDLEVVVSLDRKTQWGIKEPEY</sequence>
<dbReference type="Proteomes" id="UP001163156">
    <property type="component" value="Chromosome"/>
</dbReference>
<dbReference type="GO" id="GO:0008168">
    <property type="term" value="F:methyltransferase activity"/>
    <property type="evidence" value="ECO:0007669"/>
    <property type="project" value="UniProtKB-KW"/>
</dbReference>
<dbReference type="EMBL" id="CP110226">
    <property type="protein sequence ID" value="UZD21371.1"/>
    <property type="molecule type" value="Genomic_DNA"/>
</dbReference>
<reference evidence="1" key="1">
    <citation type="submission" date="2022-10" db="EMBL/GenBank/DDBJ databases">
        <title>Algoriphagus sp. a novel bacteria isolate from halophytes salicornia europaea.</title>
        <authorList>
            <person name="Peng Y."/>
            <person name="Jiang L."/>
            <person name="Lee J."/>
        </authorList>
    </citation>
    <scope>NUCLEOTIDE SEQUENCE</scope>
    <source>
        <strain evidence="1">TR-M5</strain>
    </source>
</reference>